<feature type="repeat" description="PPR" evidence="4">
    <location>
        <begin position="315"/>
        <end position="349"/>
    </location>
</feature>
<dbReference type="Gene3D" id="1.25.40.10">
    <property type="entry name" value="Tetratricopeptide repeat domain"/>
    <property type="match status" value="5"/>
</dbReference>
<dbReference type="GO" id="GO:0003723">
    <property type="term" value="F:RNA binding"/>
    <property type="evidence" value="ECO:0007669"/>
    <property type="project" value="InterPro"/>
</dbReference>
<dbReference type="FunFam" id="1.25.40.10:FF:000397">
    <property type="entry name" value="Pentatricopeptide repeat-containing protein At2g40720"/>
    <property type="match status" value="1"/>
</dbReference>
<dbReference type="Pfam" id="PF20431">
    <property type="entry name" value="E_motif"/>
    <property type="match status" value="1"/>
</dbReference>
<dbReference type="InterPro" id="IPR002885">
    <property type="entry name" value="PPR_rpt"/>
</dbReference>
<dbReference type="NCBIfam" id="TIGR00756">
    <property type="entry name" value="PPR"/>
    <property type="match status" value="6"/>
</dbReference>
<dbReference type="FunFam" id="1.25.40.10:FF:000090">
    <property type="entry name" value="Pentatricopeptide repeat-containing protein, chloroplastic"/>
    <property type="match status" value="1"/>
</dbReference>
<dbReference type="InterPro" id="IPR046848">
    <property type="entry name" value="E_motif"/>
</dbReference>
<dbReference type="PANTHER" id="PTHR47926:SF520">
    <property type="entry name" value="DYW DOMAIN-CONTAINING PROTEIN"/>
    <property type="match status" value="1"/>
</dbReference>
<comment type="similarity">
    <text evidence="3">Belongs to the PPR family. PCMP-E subfamily.</text>
</comment>
<evidence type="ECO:0000256" key="2">
    <source>
        <dbReference type="ARBA" id="ARBA00022737"/>
    </source>
</evidence>
<dbReference type="Pfam" id="PF13041">
    <property type="entry name" value="PPR_2"/>
    <property type="match status" value="1"/>
</dbReference>
<dbReference type="PROSITE" id="PS51375">
    <property type="entry name" value="PPR"/>
    <property type="match status" value="6"/>
</dbReference>
<evidence type="ECO:0000313" key="7">
    <source>
        <dbReference type="Proteomes" id="UP000036987"/>
    </source>
</evidence>
<dbReference type="Pfam" id="PF01535">
    <property type="entry name" value="PPR"/>
    <property type="match status" value="9"/>
</dbReference>
<feature type="repeat" description="PPR" evidence="4">
    <location>
        <begin position="416"/>
        <end position="450"/>
    </location>
</feature>
<gene>
    <name evidence="6" type="ORF">ZOSMA_171G00090</name>
</gene>
<dbReference type="Pfam" id="PF14432">
    <property type="entry name" value="DYW_deaminase"/>
    <property type="match status" value="1"/>
</dbReference>
<dbReference type="PANTHER" id="PTHR47926">
    <property type="entry name" value="PENTATRICOPEPTIDE REPEAT-CONTAINING PROTEIN"/>
    <property type="match status" value="1"/>
</dbReference>
<keyword evidence="7" id="KW-1185">Reference proteome</keyword>
<evidence type="ECO:0000256" key="1">
    <source>
        <dbReference type="ARBA" id="ARBA00006643"/>
    </source>
</evidence>
<dbReference type="FunFam" id="1.25.40.10:FF:000285">
    <property type="entry name" value="Pentatricopeptide repeat-containing protein, chloroplastic"/>
    <property type="match status" value="1"/>
</dbReference>
<feature type="repeat" description="PPR" evidence="4">
    <location>
        <begin position="590"/>
        <end position="620"/>
    </location>
</feature>
<feature type="repeat" description="PPR" evidence="4">
    <location>
        <begin position="214"/>
        <end position="248"/>
    </location>
</feature>
<dbReference type="GO" id="GO:0008270">
    <property type="term" value="F:zinc ion binding"/>
    <property type="evidence" value="ECO:0007669"/>
    <property type="project" value="InterPro"/>
</dbReference>
<evidence type="ECO:0000259" key="5">
    <source>
        <dbReference type="Pfam" id="PF14432"/>
    </source>
</evidence>
<dbReference type="InterPro" id="IPR032867">
    <property type="entry name" value="DYW_dom"/>
</dbReference>
<sequence length="826" mass="94237">MKMKLSGTRLRTISLKIQTQYQFFHSSKSILREGEEKRKPEYVLVGDCFAHARVLKRCVFSGNTLVGRAIHCNSIKLPSYLDLFALNILLDMYVKSDLMSDAFKLFDEMTHWNTVSYVTLVQGCIKYGMFDEACHLFLRLHREGHELTTFVFTVIMKLFVNMESPELCRCIHSCVFKLGHTLNTYVGTVLIDAYSLCGQVDNAKAVFDGIYAKDNVCWTGMVSCYVENGFSREAICIFSEMMRIGLDSNNFIISSILKSAVALDDLALGKTIHACSIKTNYETNHYVSGSLIDMYAKCGDIEDSRIVFDSLQHCNTLLWGFMIARYVQVFQNEEALEIFKRMRHASVMPNQFSICSVLQACAGTERRGLGEQVHCIMIKIGFDCDTFVANALMDFYTKCNLMDSSIDVFSRLQDKDEVSWNIIISSYVQLGFGEDALIVFRQMHSAQVEITRVTYSSSLRACASLAMLEQTSQIHSSIAKSVFNNDMIISNGLIDAYAKCGLIKNSRKIFDSMTKHDDVTWNSMISGYSLHGLCLDALDLFDKMCRTDTNTRPDRMTFIGVLSACSNIGFVNEGKYHFRRMIEYYKIKPSMEHYACMVKLLGRSGNLDEAMQFIDEMPSQPDVLVWRALLGACFVHKNTIIGEVCADRVLEIDPLDGSSHVLLANTYASTQNWEKMSFVRKLMRSKGVNKEPGLSWIETQDEFHKFSAGDMSHPNIRIIKSMLESLRRMIHENGYNAIGDAVLHVIDDDQKEKSLWMHSERLTLAFGLTIIRRDRPIRIIKNLRFCSDCHAVFKVISRIIQREFIVRDKNRFHNFMDGICSCGDFW</sequence>
<reference evidence="7" key="1">
    <citation type="journal article" date="2016" name="Nature">
        <title>The genome of the seagrass Zostera marina reveals angiosperm adaptation to the sea.</title>
        <authorList>
            <person name="Olsen J.L."/>
            <person name="Rouze P."/>
            <person name="Verhelst B."/>
            <person name="Lin Y.-C."/>
            <person name="Bayer T."/>
            <person name="Collen J."/>
            <person name="Dattolo E."/>
            <person name="De Paoli E."/>
            <person name="Dittami S."/>
            <person name="Maumus F."/>
            <person name="Michel G."/>
            <person name="Kersting A."/>
            <person name="Lauritano C."/>
            <person name="Lohaus R."/>
            <person name="Toepel M."/>
            <person name="Tonon T."/>
            <person name="Vanneste K."/>
            <person name="Amirebrahimi M."/>
            <person name="Brakel J."/>
            <person name="Bostroem C."/>
            <person name="Chovatia M."/>
            <person name="Grimwood J."/>
            <person name="Jenkins J.W."/>
            <person name="Jueterbock A."/>
            <person name="Mraz A."/>
            <person name="Stam W.T."/>
            <person name="Tice H."/>
            <person name="Bornberg-Bauer E."/>
            <person name="Green P.J."/>
            <person name="Pearson G.A."/>
            <person name="Procaccini G."/>
            <person name="Duarte C.M."/>
            <person name="Schmutz J."/>
            <person name="Reusch T.B.H."/>
            <person name="Van de Peer Y."/>
        </authorList>
    </citation>
    <scope>NUCLEOTIDE SEQUENCE [LARGE SCALE GENOMIC DNA]</scope>
    <source>
        <strain evidence="7">cv. Finnish</strain>
    </source>
</reference>
<feature type="repeat" description="PPR" evidence="4">
    <location>
        <begin position="113"/>
        <end position="147"/>
    </location>
</feature>
<accession>A0A0K9PUJ3</accession>
<comment type="similarity">
    <text evidence="1">Belongs to the PPR family. PCMP-H subfamily.</text>
</comment>
<comment type="caution">
    <text evidence="6">The sequence shown here is derived from an EMBL/GenBank/DDBJ whole genome shotgun (WGS) entry which is preliminary data.</text>
</comment>
<dbReference type="FunFam" id="1.25.40.10:FF:000201">
    <property type="entry name" value="Pentatricopeptide repeat-containing protein mitochondrial"/>
    <property type="match status" value="1"/>
</dbReference>
<keyword evidence="2" id="KW-0677">Repeat</keyword>
<evidence type="ECO:0000256" key="4">
    <source>
        <dbReference type="PROSITE-ProRule" id="PRU00708"/>
    </source>
</evidence>
<dbReference type="OrthoDB" id="749581at2759"/>
<name>A0A0K9PUJ3_ZOSMR</name>
<dbReference type="FunFam" id="1.25.40.10:FF:000196">
    <property type="entry name" value="Pentatricopeptide repeat-containing protein At4g14850"/>
    <property type="match status" value="1"/>
</dbReference>
<dbReference type="AlphaFoldDB" id="A0A0K9PUJ3"/>
<evidence type="ECO:0000313" key="6">
    <source>
        <dbReference type="EMBL" id="KMZ71932.1"/>
    </source>
</evidence>
<evidence type="ECO:0000256" key="3">
    <source>
        <dbReference type="ARBA" id="ARBA00061659"/>
    </source>
</evidence>
<organism evidence="6 7">
    <name type="scientific">Zostera marina</name>
    <name type="common">Eelgrass</name>
    <dbReference type="NCBI Taxonomy" id="29655"/>
    <lineage>
        <taxon>Eukaryota</taxon>
        <taxon>Viridiplantae</taxon>
        <taxon>Streptophyta</taxon>
        <taxon>Embryophyta</taxon>
        <taxon>Tracheophyta</taxon>
        <taxon>Spermatophyta</taxon>
        <taxon>Magnoliopsida</taxon>
        <taxon>Liliopsida</taxon>
        <taxon>Zosteraceae</taxon>
        <taxon>Zostera</taxon>
    </lineage>
</organism>
<feature type="repeat" description="PPR" evidence="4">
    <location>
        <begin position="517"/>
        <end position="551"/>
    </location>
</feature>
<dbReference type="Proteomes" id="UP000036987">
    <property type="component" value="Unassembled WGS sequence"/>
</dbReference>
<dbReference type="EMBL" id="LFYR01000647">
    <property type="protein sequence ID" value="KMZ71932.1"/>
    <property type="molecule type" value="Genomic_DNA"/>
</dbReference>
<dbReference type="GO" id="GO:0009451">
    <property type="term" value="P:RNA modification"/>
    <property type="evidence" value="ECO:0000318"/>
    <property type="project" value="GO_Central"/>
</dbReference>
<proteinExistence type="inferred from homology"/>
<dbReference type="InterPro" id="IPR046960">
    <property type="entry name" value="PPR_At4g14850-like_plant"/>
</dbReference>
<dbReference type="InterPro" id="IPR011990">
    <property type="entry name" value="TPR-like_helical_dom_sf"/>
</dbReference>
<protein>
    <submittedName>
        <fullName evidence="6">Pentatricopeptide repeat-containing protein</fullName>
    </submittedName>
</protein>
<feature type="domain" description="DYW" evidence="5">
    <location>
        <begin position="734"/>
        <end position="826"/>
    </location>
</feature>
<dbReference type="OMA" id="PSVMIWR"/>